<gene>
    <name evidence="2" type="ordered locus">PMM1226</name>
</gene>
<keyword evidence="1" id="KW-0472">Membrane</keyword>
<dbReference type="eggNOG" id="ENOG5030VTK">
    <property type="taxonomic scope" value="Bacteria"/>
</dbReference>
<feature type="transmembrane region" description="Helical" evidence="1">
    <location>
        <begin position="137"/>
        <end position="155"/>
    </location>
</feature>
<keyword evidence="1" id="KW-1133">Transmembrane helix</keyword>
<feature type="transmembrane region" description="Helical" evidence="1">
    <location>
        <begin position="38"/>
        <end position="59"/>
    </location>
</feature>
<dbReference type="Proteomes" id="UP000001026">
    <property type="component" value="Chromosome"/>
</dbReference>
<dbReference type="InterPro" id="IPR049458">
    <property type="entry name" value="EpsG-like"/>
</dbReference>
<dbReference type="AlphaFoldDB" id="Q7V0N0"/>
<evidence type="ECO:0000256" key="1">
    <source>
        <dbReference type="SAM" id="Phobius"/>
    </source>
</evidence>
<sequence length="226" mass="25982">MIVIGMGYTRQSVALGILMIGLVFLSQGKKLIYLLLNIFASLFHLPSIVAVFLLAPYYISSPKFINKISKIIISFLFAGTLYLAFVEKFIGQYIRFYITEYQRSSSGVYIRLFMVVFPSILFLLLGKNLQLNKNQIIIWKSISFYSLSLIPLLIISPSSTIIDRLALYALPIMIFILSNLPELKFAKLRRKYINLSVVLMAFLIQFVWLNYGSTSRGWIPYQNILF</sequence>
<evidence type="ECO:0000313" key="2">
    <source>
        <dbReference type="EMBL" id="CAE19685.1"/>
    </source>
</evidence>
<keyword evidence="1" id="KW-0812">Transmembrane</keyword>
<reference evidence="2 3" key="1">
    <citation type="journal article" date="2003" name="Nature">
        <title>Genome divergence in two Prochlorococcus ecotypes reflects oceanic niche differentiation.</title>
        <authorList>
            <person name="Rocap G."/>
            <person name="Larimer F.W."/>
            <person name="Lamerdin J.E."/>
            <person name="Malfatti S."/>
            <person name="Chain P."/>
            <person name="Ahlgren N.A."/>
            <person name="Arellano A."/>
            <person name="Coleman M."/>
            <person name="Hauser L."/>
            <person name="Hess W.R."/>
            <person name="Johnson Z.I."/>
            <person name="Land M.L."/>
            <person name="Lindell D."/>
            <person name="Post A.F."/>
            <person name="Regala W."/>
            <person name="Shah M."/>
            <person name="Shaw S.L."/>
            <person name="Steglich C."/>
            <person name="Sullivan M.B."/>
            <person name="Ting C.S."/>
            <person name="Tolonen A."/>
            <person name="Webb E.A."/>
            <person name="Zinser E.R."/>
            <person name="Chisholm S.W."/>
        </authorList>
    </citation>
    <scope>NUCLEOTIDE SEQUENCE [LARGE SCALE GENOMIC DNA]</scope>
    <source>
        <strain evidence="3">CCMP1986 / NIES-2087 / MED4</strain>
    </source>
</reference>
<evidence type="ECO:0008006" key="4">
    <source>
        <dbReference type="Google" id="ProtNLM"/>
    </source>
</evidence>
<accession>Q7V0N0</accession>
<feature type="transmembrane region" description="Helical" evidence="1">
    <location>
        <begin position="71"/>
        <end position="94"/>
    </location>
</feature>
<dbReference type="KEGG" id="pmm:PMM1226"/>
<feature type="transmembrane region" description="Helical" evidence="1">
    <location>
        <begin position="161"/>
        <end position="180"/>
    </location>
</feature>
<evidence type="ECO:0000313" key="3">
    <source>
        <dbReference type="Proteomes" id="UP000001026"/>
    </source>
</evidence>
<name>Q7V0N0_PROMP</name>
<organism evidence="2 3">
    <name type="scientific">Prochlorococcus marinus subsp. pastoris (strain CCMP1986 / NIES-2087 / MED4)</name>
    <dbReference type="NCBI Taxonomy" id="59919"/>
    <lineage>
        <taxon>Bacteria</taxon>
        <taxon>Bacillati</taxon>
        <taxon>Cyanobacteriota</taxon>
        <taxon>Cyanophyceae</taxon>
        <taxon>Synechococcales</taxon>
        <taxon>Prochlorococcaceae</taxon>
        <taxon>Prochlorococcus</taxon>
    </lineage>
</organism>
<protein>
    <recommendedName>
        <fullName evidence="4">EpsG family protein</fullName>
    </recommendedName>
</protein>
<feature type="transmembrane region" description="Helical" evidence="1">
    <location>
        <begin position="192"/>
        <end position="211"/>
    </location>
</feature>
<dbReference type="Pfam" id="PF14897">
    <property type="entry name" value="EpsG"/>
    <property type="match status" value="1"/>
</dbReference>
<feature type="transmembrane region" description="Helical" evidence="1">
    <location>
        <begin position="106"/>
        <end position="125"/>
    </location>
</feature>
<proteinExistence type="predicted"/>
<dbReference type="HOGENOM" id="CLU_1223868_0_0_3"/>
<dbReference type="EMBL" id="BX548174">
    <property type="protein sequence ID" value="CAE19685.1"/>
    <property type="molecule type" value="Genomic_DNA"/>
</dbReference>